<dbReference type="Proteomes" id="UP001552594">
    <property type="component" value="Unassembled WGS sequence"/>
</dbReference>
<comment type="cofactor">
    <cofactor evidence="1">
        <name>pyridoxal 5'-phosphate</name>
        <dbReference type="ChEBI" id="CHEBI:597326"/>
    </cofactor>
</comment>
<evidence type="ECO:0000313" key="8">
    <source>
        <dbReference type="Proteomes" id="UP001552594"/>
    </source>
</evidence>
<dbReference type="PANTHER" id="PTHR30244:SF34">
    <property type="entry name" value="DTDP-4-AMINO-4,6-DIDEOXYGALACTOSE TRANSAMINASE"/>
    <property type="match status" value="1"/>
</dbReference>
<keyword evidence="3" id="KW-0808">Transferase</keyword>
<dbReference type="EMBL" id="JBFAUK010000020">
    <property type="protein sequence ID" value="MEV5509371.1"/>
    <property type="molecule type" value="Genomic_DNA"/>
</dbReference>
<comment type="similarity">
    <text evidence="5">Belongs to the DegT/DnrJ/EryC1 family. L-glutamine:2-deoxy-scyllo-inosose/scyllo-inosose aminotransferase subfamily.</text>
</comment>
<evidence type="ECO:0000256" key="2">
    <source>
        <dbReference type="ARBA" id="ARBA00022576"/>
    </source>
</evidence>
<dbReference type="SUPFAM" id="SSF53383">
    <property type="entry name" value="PLP-dependent transferases"/>
    <property type="match status" value="1"/>
</dbReference>
<dbReference type="InterPro" id="IPR000653">
    <property type="entry name" value="DegT/StrS_aminotransferase"/>
</dbReference>
<keyword evidence="2 7" id="KW-0032">Aminotransferase</keyword>
<evidence type="ECO:0000256" key="3">
    <source>
        <dbReference type="ARBA" id="ARBA00022679"/>
    </source>
</evidence>
<evidence type="ECO:0000313" key="7">
    <source>
        <dbReference type="EMBL" id="MEV5509371.1"/>
    </source>
</evidence>
<name>A0ABV3K2I7_STRON</name>
<dbReference type="Gene3D" id="3.40.640.10">
    <property type="entry name" value="Type I PLP-dependent aspartate aminotransferase-like (Major domain)"/>
    <property type="match status" value="1"/>
</dbReference>
<dbReference type="PANTHER" id="PTHR30244">
    <property type="entry name" value="TRANSAMINASE"/>
    <property type="match status" value="1"/>
</dbReference>
<dbReference type="InterPro" id="IPR015424">
    <property type="entry name" value="PyrdxlP-dep_Trfase"/>
</dbReference>
<dbReference type="GO" id="GO:0008483">
    <property type="term" value="F:transaminase activity"/>
    <property type="evidence" value="ECO:0007669"/>
    <property type="project" value="UniProtKB-KW"/>
</dbReference>
<sequence length="127" mass="14009">MNEEPAMFGSKPAVRPEHRREAVPRVQGSRKFTVGARNEQEISELEPEWAEFCDIRYAVAVNSGIAALELALTTLGIQPGDEVIVPALSHVATAMAPLYQPAVPVFADIGPVSWCRPDCRPRARWSR</sequence>
<evidence type="ECO:0000256" key="6">
    <source>
        <dbReference type="SAM" id="MobiDB-lite"/>
    </source>
</evidence>
<reference evidence="7 8" key="1">
    <citation type="submission" date="2024-06" db="EMBL/GenBank/DDBJ databases">
        <title>The Natural Products Discovery Center: Release of the First 8490 Sequenced Strains for Exploring Actinobacteria Biosynthetic Diversity.</title>
        <authorList>
            <person name="Kalkreuter E."/>
            <person name="Kautsar S.A."/>
            <person name="Yang D."/>
            <person name="Bader C.D."/>
            <person name="Teijaro C.N."/>
            <person name="Fluegel L."/>
            <person name="Davis C.M."/>
            <person name="Simpson J.R."/>
            <person name="Lauterbach L."/>
            <person name="Steele A.D."/>
            <person name="Gui C."/>
            <person name="Meng S."/>
            <person name="Li G."/>
            <person name="Viehrig K."/>
            <person name="Ye F."/>
            <person name="Su P."/>
            <person name="Kiefer A.F."/>
            <person name="Nichols A."/>
            <person name="Cepeda A.J."/>
            <person name="Yan W."/>
            <person name="Fan B."/>
            <person name="Jiang Y."/>
            <person name="Adhikari A."/>
            <person name="Zheng C.-J."/>
            <person name="Schuster L."/>
            <person name="Cowan T.M."/>
            <person name="Smanski M.J."/>
            <person name="Chevrette M.G."/>
            <person name="De Carvalho L.P.S."/>
            <person name="Shen B."/>
        </authorList>
    </citation>
    <scope>NUCLEOTIDE SEQUENCE [LARGE SCALE GENOMIC DNA]</scope>
    <source>
        <strain evidence="7 8">NPDC052347</strain>
    </source>
</reference>
<dbReference type="InterPro" id="IPR015421">
    <property type="entry name" value="PyrdxlP-dep_Trfase_major"/>
</dbReference>
<keyword evidence="8" id="KW-1185">Reference proteome</keyword>
<proteinExistence type="inferred from homology"/>
<dbReference type="Pfam" id="PF01041">
    <property type="entry name" value="DegT_DnrJ_EryC1"/>
    <property type="match status" value="1"/>
</dbReference>
<feature type="region of interest" description="Disordered" evidence="6">
    <location>
        <begin position="1"/>
        <end position="25"/>
    </location>
</feature>
<accession>A0ABV3K2I7</accession>
<dbReference type="RefSeq" id="WP_241561527.1">
    <property type="nucleotide sequence ID" value="NZ_JBFAUK010000020.1"/>
</dbReference>
<evidence type="ECO:0000256" key="4">
    <source>
        <dbReference type="ARBA" id="ARBA00022898"/>
    </source>
</evidence>
<feature type="compositionally biased region" description="Basic and acidic residues" evidence="6">
    <location>
        <begin position="14"/>
        <end position="23"/>
    </location>
</feature>
<comment type="caution">
    <text evidence="7">The sequence shown here is derived from an EMBL/GenBank/DDBJ whole genome shotgun (WGS) entry which is preliminary data.</text>
</comment>
<protein>
    <submittedName>
        <fullName evidence="7">DegT/DnrJ/EryC1/StrS family aminotransferase</fullName>
    </submittedName>
</protein>
<evidence type="ECO:0000256" key="5">
    <source>
        <dbReference type="ARBA" id="ARBA00038398"/>
    </source>
</evidence>
<organism evidence="7 8">
    <name type="scientific">Streptomyces orinoci</name>
    <name type="common">Streptoverticillium orinoci</name>
    <dbReference type="NCBI Taxonomy" id="67339"/>
    <lineage>
        <taxon>Bacteria</taxon>
        <taxon>Bacillati</taxon>
        <taxon>Actinomycetota</taxon>
        <taxon>Actinomycetes</taxon>
        <taxon>Kitasatosporales</taxon>
        <taxon>Streptomycetaceae</taxon>
        <taxon>Streptomyces</taxon>
    </lineage>
</organism>
<evidence type="ECO:0000256" key="1">
    <source>
        <dbReference type="ARBA" id="ARBA00001933"/>
    </source>
</evidence>
<keyword evidence="4" id="KW-0663">Pyridoxal phosphate</keyword>
<gene>
    <name evidence="7" type="ORF">AB0L16_23550</name>
</gene>